<accession>A0A8H4LXM8</accession>
<evidence type="ECO:0000256" key="5">
    <source>
        <dbReference type="SAM" id="MobiDB-lite"/>
    </source>
</evidence>
<dbReference type="GO" id="GO:0007189">
    <property type="term" value="P:adenylate cyclase-activating G protein-coupled receptor signaling pathway"/>
    <property type="evidence" value="ECO:0007669"/>
    <property type="project" value="TreeGrafter"/>
</dbReference>
<dbReference type="Pfam" id="PF05462">
    <property type="entry name" value="Dicty_CAR"/>
    <property type="match status" value="1"/>
</dbReference>
<comment type="subcellular location">
    <subcellularLocation>
        <location evidence="1">Membrane</location>
        <topology evidence="1">Multi-pass membrane protein</topology>
    </subcellularLocation>
</comment>
<dbReference type="InterPro" id="IPR017981">
    <property type="entry name" value="GPCR_2-like_7TM"/>
</dbReference>
<evidence type="ECO:0000256" key="2">
    <source>
        <dbReference type="ARBA" id="ARBA00022692"/>
    </source>
</evidence>
<dbReference type="GO" id="GO:0004930">
    <property type="term" value="F:G protein-coupled receptor activity"/>
    <property type="evidence" value="ECO:0007669"/>
    <property type="project" value="TreeGrafter"/>
</dbReference>
<dbReference type="SUPFAM" id="SSF81321">
    <property type="entry name" value="Family A G protein-coupled receptor-like"/>
    <property type="match status" value="1"/>
</dbReference>
<evidence type="ECO:0000256" key="4">
    <source>
        <dbReference type="ARBA" id="ARBA00023136"/>
    </source>
</evidence>
<evidence type="ECO:0000256" key="6">
    <source>
        <dbReference type="SAM" id="Phobius"/>
    </source>
</evidence>
<feature type="transmembrane region" description="Helical" evidence="6">
    <location>
        <begin position="107"/>
        <end position="125"/>
    </location>
</feature>
<evidence type="ECO:0000256" key="1">
    <source>
        <dbReference type="ARBA" id="ARBA00004141"/>
    </source>
</evidence>
<dbReference type="GO" id="GO:0005886">
    <property type="term" value="C:plasma membrane"/>
    <property type="evidence" value="ECO:0007669"/>
    <property type="project" value="TreeGrafter"/>
</dbReference>
<keyword evidence="3 6" id="KW-1133">Transmembrane helix</keyword>
<gene>
    <name evidence="8" type="ORF">G6O67_005621</name>
</gene>
<dbReference type="GO" id="GO:0007166">
    <property type="term" value="P:cell surface receptor signaling pathway"/>
    <property type="evidence" value="ECO:0007669"/>
    <property type="project" value="InterPro"/>
</dbReference>
<dbReference type="EMBL" id="JAAVMX010000006">
    <property type="protein sequence ID" value="KAF4506937.1"/>
    <property type="molecule type" value="Genomic_DNA"/>
</dbReference>
<dbReference type="PANTHER" id="PTHR23112:SF22">
    <property type="entry name" value="G-PROTEIN COUPLED RECEPTOR"/>
    <property type="match status" value="1"/>
</dbReference>
<evidence type="ECO:0000313" key="9">
    <source>
        <dbReference type="Proteomes" id="UP000557566"/>
    </source>
</evidence>
<organism evidence="8 9">
    <name type="scientific">Ophiocordyceps sinensis</name>
    <dbReference type="NCBI Taxonomy" id="72228"/>
    <lineage>
        <taxon>Eukaryota</taxon>
        <taxon>Fungi</taxon>
        <taxon>Dikarya</taxon>
        <taxon>Ascomycota</taxon>
        <taxon>Pezizomycotina</taxon>
        <taxon>Sordariomycetes</taxon>
        <taxon>Hypocreomycetidae</taxon>
        <taxon>Hypocreales</taxon>
        <taxon>Ophiocordycipitaceae</taxon>
        <taxon>Ophiocordyceps</taxon>
    </lineage>
</organism>
<reference evidence="8 9" key="1">
    <citation type="journal article" date="2020" name="Genome Biol. Evol.">
        <title>A new high-quality draft genome assembly of the Chinese cordyceps Ophiocordyceps sinensis.</title>
        <authorList>
            <person name="Shu R."/>
            <person name="Zhang J."/>
            <person name="Meng Q."/>
            <person name="Zhang H."/>
            <person name="Zhou G."/>
            <person name="Li M."/>
            <person name="Wu P."/>
            <person name="Zhao Y."/>
            <person name="Chen C."/>
            <person name="Qin Q."/>
        </authorList>
    </citation>
    <scope>NUCLEOTIDE SEQUENCE [LARGE SCALE GENOMIC DNA]</scope>
    <source>
        <strain evidence="8 9">IOZ07</strain>
    </source>
</reference>
<feature type="transmembrane region" description="Helical" evidence="6">
    <location>
        <begin position="322"/>
        <end position="341"/>
    </location>
</feature>
<dbReference type="AlphaFoldDB" id="A0A8H4LXM8"/>
<feature type="domain" description="G-protein coupled receptors family 2 profile 2" evidence="7">
    <location>
        <begin position="12"/>
        <end position="212"/>
    </location>
</feature>
<keyword evidence="4 6" id="KW-0472">Membrane</keyword>
<proteinExistence type="predicted"/>
<dbReference type="Proteomes" id="UP000557566">
    <property type="component" value="Unassembled WGS sequence"/>
</dbReference>
<feature type="transmembrane region" description="Helical" evidence="6">
    <location>
        <begin position="361"/>
        <end position="382"/>
    </location>
</feature>
<dbReference type="PANTHER" id="PTHR23112">
    <property type="entry name" value="G PROTEIN-COUPLED RECEPTOR 157-RELATED"/>
    <property type="match status" value="1"/>
</dbReference>
<dbReference type="OrthoDB" id="18453at2759"/>
<evidence type="ECO:0000256" key="3">
    <source>
        <dbReference type="ARBA" id="ARBA00022989"/>
    </source>
</evidence>
<feature type="transmembrane region" description="Helical" evidence="6">
    <location>
        <begin position="47"/>
        <end position="65"/>
    </location>
</feature>
<dbReference type="PROSITE" id="PS50261">
    <property type="entry name" value="G_PROTEIN_RECEP_F2_4"/>
    <property type="match status" value="1"/>
</dbReference>
<feature type="region of interest" description="Disordered" evidence="5">
    <location>
        <begin position="283"/>
        <end position="311"/>
    </location>
</feature>
<feature type="transmembrane region" description="Helical" evidence="6">
    <location>
        <begin position="185"/>
        <end position="203"/>
    </location>
</feature>
<evidence type="ECO:0000259" key="7">
    <source>
        <dbReference type="PROSITE" id="PS50261"/>
    </source>
</evidence>
<keyword evidence="2 6" id="KW-0812">Transmembrane</keyword>
<comment type="caution">
    <text evidence="8">The sequence shown here is derived from an EMBL/GenBank/DDBJ whole genome shotgun (WGS) entry which is preliminary data.</text>
</comment>
<feature type="transmembrane region" description="Helical" evidence="6">
    <location>
        <begin position="137"/>
        <end position="155"/>
    </location>
</feature>
<dbReference type="Gene3D" id="1.20.1070.10">
    <property type="entry name" value="Rhodopsin 7-helix transmembrane proteins"/>
    <property type="match status" value="1"/>
</dbReference>
<sequence>MEELTRTQLKSVTIIERTSSVLSLFGCLFIIATFCCSRSFRKPINRMIFYASFGNLMTNVGTLIARSSIDSPDSAVCQLQGFLLQTYVIPRHVEGGSDLSRFMDADVFWSLAMAINVYLTFFRRFDAQALRKMDIPYLVGCYGIPFIPAFTYLFLRNKTGQRVYGDATIWCWVVPQWEVLRVTTFYGPVWVIIAITMGIYVRCGRTIYENRKKLGRFYNSNDASSDGQPVKTTQVTVTSELRGGAHADFQMQAVGFPAAPLPCQKMTGTGMHTVHVTARADDLGLPTHGQTRETEPPPHPGARPAYASKPARRRRREFDTFTWAYTKCAILFFAALLVTWIPSSANRLYPLIHGGQRSAALQIISALVLPLQGFWNAIIYAVTSWRACKGLLDGLSLARMKARAVRLGGAQHQGSRSYESIDSNTRVMGRSTF</sequence>
<protein>
    <recommendedName>
        <fullName evidence="7">G-protein coupled receptors family 2 profile 2 domain-containing protein</fullName>
    </recommendedName>
</protein>
<evidence type="ECO:0000313" key="8">
    <source>
        <dbReference type="EMBL" id="KAF4506937.1"/>
    </source>
</evidence>
<feature type="transmembrane region" description="Helical" evidence="6">
    <location>
        <begin position="20"/>
        <end position="40"/>
    </location>
</feature>
<name>A0A8H4LXM8_9HYPO</name>
<keyword evidence="9" id="KW-1185">Reference proteome</keyword>